<dbReference type="GO" id="GO:0032259">
    <property type="term" value="P:methylation"/>
    <property type="evidence" value="ECO:0007669"/>
    <property type="project" value="UniProtKB-KW"/>
</dbReference>
<gene>
    <name evidence="5 6" type="primary">ubiG</name>
    <name evidence="6" type="ORF">PSQ39_01850</name>
</gene>
<evidence type="ECO:0000313" key="7">
    <source>
        <dbReference type="Proteomes" id="UP001528672"/>
    </source>
</evidence>
<comment type="catalytic activity">
    <reaction evidence="5">
        <text>a 3-demethylubiquinol + S-adenosyl-L-methionine = a ubiquinol + S-adenosyl-L-homocysteine + H(+)</text>
        <dbReference type="Rhea" id="RHEA:44380"/>
        <dbReference type="Rhea" id="RHEA-COMP:9566"/>
        <dbReference type="Rhea" id="RHEA-COMP:10914"/>
        <dbReference type="ChEBI" id="CHEBI:15378"/>
        <dbReference type="ChEBI" id="CHEBI:17976"/>
        <dbReference type="ChEBI" id="CHEBI:57856"/>
        <dbReference type="ChEBI" id="CHEBI:59789"/>
        <dbReference type="ChEBI" id="CHEBI:84422"/>
        <dbReference type="EC" id="2.1.1.64"/>
    </reaction>
</comment>
<dbReference type="InterPro" id="IPR029063">
    <property type="entry name" value="SAM-dependent_MTases_sf"/>
</dbReference>
<dbReference type="EC" id="2.1.1.222" evidence="5"/>
<dbReference type="NCBIfam" id="TIGR01983">
    <property type="entry name" value="UbiG"/>
    <property type="match status" value="1"/>
</dbReference>
<comment type="pathway">
    <text evidence="5">Cofactor biosynthesis; ubiquinone biosynthesis.</text>
</comment>
<evidence type="ECO:0000256" key="3">
    <source>
        <dbReference type="ARBA" id="ARBA00022688"/>
    </source>
</evidence>
<comment type="caution">
    <text evidence="6">The sequence shown here is derived from an EMBL/GenBank/DDBJ whole genome shotgun (WGS) entry which is preliminary data.</text>
</comment>
<dbReference type="Proteomes" id="UP001528672">
    <property type="component" value="Unassembled WGS sequence"/>
</dbReference>
<keyword evidence="3 5" id="KW-0831">Ubiquinone biosynthesis</keyword>
<dbReference type="PANTHER" id="PTHR43464:SF19">
    <property type="entry name" value="UBIQUINONE BIOSYNTHESIS O-METHYLTRANSFERASE, MITOCHONDRIAL"/>
    <property type="match status" value="1"/>
</dbReference>
<dbReference type="InterPro" id="IPR010233">
    <property type="entry name" value="UbiG_MeTrfase"/>
</dbReference>
<dbReference type="SUPFAM" id="SSF53335">
    <property type="entry name" value="S-adenosyl-L-methionine-dependent methyltransferases"/>
    <property type="match status" value="1"/>
</dbReference>
<proteinExistence type="inferred from homology"/>
<evidence type="ECO:0000256" key="5">
    <source>
        <dbReference type="HAMAP-Rule" id="MF_00472"/>
    </source>
</evidence>
<feature type="binding site" evidence="5">
    <location>
        <position position="64"/>
    </location>
    <ligand>
        <name>S-adenosyl-L-methionine</name>
        <dbReference type="ChEBI" id="CHEBI:59789"/>
    </ligand>
</feature>
<evidence type="ECO:0000256" key="4">
    <source>
        <dbReference type="ARBA" id="ARBA00022691"/>
    </source>
</evidence>
<comment type="similarity">
    <text evidence="5">Belongs to the methyltransferase superfamily. UbiG/COQ3 family.</text>
</comment>
<name>A0ABT5MBJ7_9BURK</name>
<organism evidence="6 7">
    <name type="scientific">Curvibacter microcysteis</name>
    <dbReference type="NCBI Taxonomy" id="3026419"/>
    <lineage>
        <taxon>Bacteria</taxon>
        <taxon>Pseudomonadati</taxon>
        <taxon>Pseudomonadota</taxon>
        <taxon>Betaproteobacteria</taxon>
        <taxon>Burkholderiales</taxon>
        <taxon>Comamonadaceae</taxon>
        <taxon>Curvibacter</taxon>
    </lineage>
</organism>
<evidence type="ECO:0000256" key="1">
    <source>
        <dbReference type="ARBA" id="ARBA00022603"/>
    </source>
</evidence>
<accession>A0ABT5MBJ7</accession>
<keyword evidence="4 5" id="KW-0949">S-adenosyl-L-methionine</keyword>
<dbReference type="PANTHER" id="PTHR43464">
    <property type="entry name" value="METHYLTRANSFERASE"/>
    <property type="match status" value="1"/>
</dbReference>
<dbReference type="GO" id="GO:0061542">
    <property type="term" value="F:3-demethylubiquinol 3-O-methyltransferase activity"/>
    <property type="evidence" value="ECO:0007669"/>
    <property type="project" value="UniProtKB-EC"/>
</dbReference>
<keyword evidence="1 5" id="KW-0489">Methyltransferase</keyword>
<feature type="binding site" evidence="5">
    <location>
        <position position="128"/>
    </location>
    <ligand>
        <name>S-adenosyl-L-methionine</name>
        <dbReference type="ChEBI" id="CHEBI:59789"/>
    </ligand>
</feature>
<dbReference type="RefSeq" id="WP_273924886.1">
    <property type="nucleotide sequence ID" value="NZ_JAQSIO010000001.1"/>
</dbReference>
<reference evidence="6 7" key="1">
    <citation type="submission" date="2023-02" db="EMBL/GenBank/DDBJ databases">
        <title>Bacterial whole genome sequence for Curvibacter sp. HBC28.</title>
        <authorList>
            <person name="Le V."/>
            <person name="Ko S.-R."/>
            <person name="Ahn C.-Y."/>
            <person name="Oh H.-M."/>
        </authorList>
    </citation>
    <scope>NUCLEOTIDE SEQUENCE [LARGE SCALE GENOMIC DNA]</scope>
    <source>
        <strain evidence="6 7">HBC28</strain>
    </source>
</reference>
<evidence type="ECO:0000256" key="2">
    <source>
        <dbReference type="ARBA" id="ARBA00022679"/>
    </source>
</evidence>
<dbReference type="GO" id="GO:0102208">
    <property type="term" value="F:2-polyprenyl-6-hydroxyphenol methylase activity"/>
    <property type="evidence" value="ECO:0007669"/>
    <property type="project" value="UniProtKB-EC"/>
</dbReference>
<dbReference type="CDD" id="cd02440">
    <property type="entry name" value="AdoMet_MTases"/>
    <property type="match status" value="1"/>
</dbReference>
<evidence type="ECO:0000313" key="6">
    <source>
        <dbReference type="EMBL" id="MDD0813364.1"/>
    </source>
</evidence>
<dbReference type="EC" id="2.1.1.64" evidence="5"/>
<feature type="binding site" evidence="5">
    <location>
        <position position="85"/>
    </location>
    <ligand>
        <name>S-adenosyl-L-methionine</name>
        <dbReference type="ChEBI" id="CHEBI:59789"/>
    </ligand>
</feature>
<keyword evidence="2 5" id="KW-0808">Transferase</keyword>
<sequence>MTVIPSEIERFDRLSATWWHQQGPMRPLHVVNALRLGYVVAQMGAHWRREPSRAVSGLRVLDIGCGGGLIAEPLARMGARVVGVDASPGNVSAARLHAAEQGIRLDYRLGEMTDALNQEERFDVVLALEVVEHVKDVPAFLAAAAGHVAPGGMLMVSTIDRTWKSFLFAIVGAEYLLRVLPRGTHQWSQFVRPDELDATLATQGLLPLERRGMRYLPWVHRATWCTDTRVNYIATYAHAELPRRKH</sequence>
<keyword evidence="7" id="KW-1185">Reference proteome</keyword>
<dbReference type="Gene3D" id="3.40.50.150">
    <property type="entry name" value="Vaccinia Virus protein VP39"/>
    <property type="match status" value="1"/>
</dbReference>
<comment type="function">
    <text evidence="5">O-methyltransferase that catalyzes the 2 O-methylation steps in the ubiquinone biosynthetic pathway.</text>
</comment>
<protein>
    <recommendedName>
        <fullName evidence="5">Ubiquinone biosynthesis O-methyltransferase</fullName>
    </recommendedName>
    <alternativeName>
        <fullName evidence="5">2-polyprenyl-6-hydroxyphenol methylase</fullName>
        <ecNumber evidence="5">2.1.1.222</ecNumber>
    </alternativeName>
    <alternativeName>
        <fullName evidence="5">3-demethylubiquinone 3-O-methyltransferase</fullName>
        <ecNumber evidence="5">2.1.1.64</ecNumber>
    </alternativeName>
</protein>
<comment type="catalytic activity">
    <reaction evidence="5">
        <text>a 3-(all-trans-polyprenyl)benzene-1,2-diol + S-adenosyl-L-methionine = a 2-methoxy-6-(all-trans-polyprenyl)phenol + S-adenosyl-L-homocysteine + H(+)</text>
        <dbReference type="Rhea" id="RHEA:31411"/>
        <dbReference type="Rhea" id="RHEA-COMP:9550"/>
        <dbReference type="Rhea" id="RHEA-COMP:9551"/>
        <dbReference type="ChEBI" id="CHEBI:15378"/>
        <dbReference type="ChEBI" id="CHEBI:57856"/>
        <dbReference type="ChEBI" id="CHEBI:59789"/>
        <dbReference type="ChEBI" id="CHEBI:62729"/>
        <dbReference type="ChEBI" id="CHEBI:62731"/>
        <dbReference type="EC" id="2.1.1.222"/>
    </reaction>
</comment>
<dbReference type="HAMAP" id="MF_00472">
    <property type="entry name" value="UbiG"/>
    <property type="match status" value="1"/>
</dbReference>
<dbReference type="EMBL" id="JAQSIO010000001">
    <property type="protein sequence ID" value="MDD0813364.1"/>
    <property type="molecule type" value="Genomic_DNA"/>
</dbReference>
<dbReference type="Pfam" id="PF13489">
    <property type="entry name" value="Methyltransf_23"/>
    <property type="match status" value="1"/>
</dbReference>
<feature type="binding site" evidence="5">
    <location>
        <position position="35"/>
    </location>
    <ligand>
        <name>S-adenosyl-L-methionine</name>
        <dbReference type="ChEBI" id="CHEBI:59789"/>
    </ligand>
</feature>